<dbReference type="Gene3D" id="3.90.220.20">
    <property type="entry name" value="DNA methylase specificity domains"/>
    <property type="match status" value="2"/>
</dbReference>
<keyword evidence="3" id="KW-0238">DNA-binding</keyword>
<keyword evidence="5" id="KW-0255">Endonuclease</keyword>
<dbReference type="GO" id="GO:0004519">
    <property type="term" value="F:endonuclease activity"/>
    <property type="evidence" value="ECO:0007669"/>
    <property type="project" value="UniProtKB-KW"/>
</dbReference>
<dbReference type="EMBL" id="JARQAZ010000001">
    <property type="protein sequence ID" value="MDT2769286.1"/>
    <property type="molecule type" value="Genomic_DNA"/>
</dbReference>
<dbReference type="InterPro" id="IPR052021">
    <property type="entry name" value="Type-I_RS_S_subunit"/>
</dbReference>
<dbReference type="RefSeq" id="WP_311815092.1">
    <property type="nucleotide sequence ID" value="NZ_JARQAZ010000001.1"/>
</dbReference>
<dbReference type="Pfam" id="PF01420">
    <property type="entry name" value="Methylase_S"/>
    <property type="match status" value="2"/>
</dbReference>
<evidence type="ECO:0000313" key="6">
    <source>
        <dbReference type="Proteomes" id="UP001269061"/>
    </source>
</evidence>
<dbReference type="InterPro" id="IPR044946">
    <property type="entry name" value="Restrct_endonuc_typeI_TRD_sf"/>
</dbReference>
<name>A0ABU3FFT5_9ENTE</name>
<dbReference type="InterPro" id="IPR000055">
    <property type="entry name" value="Restrct_endonuc_typeI_TRD"/>
</dbReference>
<evidence type="ECO:0000256" key="1">
    <source>
        <dbReference type="ARBA" id="ARBA00010923"/>
    </source>
</evidence>
<keyword evidence="5" id="KW-0378">Hydrolase</keyword>
<accession>A0ABU3FFT5</accession>
<feature type="domain" description="Type I restriction modification DNA specificity" evidence="4">
    <location>
        <begin position="16"/>
        <end position="190"/>
    </location>
</feature>
<proteinExistence type="inferred from homology"/>
<feature type="domain" description="Type I restriction modification DNA specificity" evidence="4">
    <location>
        <begin position="218"/>
        <end position="400"/>
    </location>
</feature>
<keyword evidence="6" id="KW-1185">Reference proteome</keyword>
<dbReference type="PANTHER" id="PTHR30408:SF12">
    <property type="entry name" value="TYPE I RESTRICTION ENZYME MJAVIII SPECIFICITY SUBUNIT"/>
    <property type="match status" value="1"/>
</dbReference>
<dbReference type="PANTHER" id="PTHR30408">
    <property type="entry name" value="TYPE-1 RESTRICTION ENZYME ECOKI SPECIFICITY PROTEIN"/>
    <property type="match status" value="1"/>
</dbReference>
<keyword evidence="5" id="KW-0540">Nuclease</keyword>
<keyword evidence="2" id="KW-0680">Restriction system</keyword>
<protein>
    <submittedName>
        <fullName evidence="5">Restriction endonuclease subunit S</fullName>
    </submittedName>
</protein>
<dbReference type="Proteomes" id="UP001269061">
    <property type="component" value="Unassembled WGS sequence"/>
</dbReference>
<comment type="similarity">
    <text evidence="1">Belongs to the type-I restriction system S methylase family.</text>
</comment>
<evidence type="ECO:0000256" key="2">
    <source>
        <dbReference type="ARBA" id="ARBA00022747"/>
    </source>
</evidence>
<gene>
    <name evidence="5" type="ORF">P7H46_00360</name>
</gene>
<evidence type="ECO:0000313" key="5">
    <source>
        <dbReference type="EMBL" id="MDT2769286.1"/>
    </source>
</evidence>
<sequence length="411" mass="46776">MTDKKVPELRFEGFENEWEQRKLGEVFQQTVEYIDPKEAGLELWSVTVENGLTPKSERYNREFLVKKNDKFKAIHPDEIVYNPMNMTLGSIGFNNSGKDVAVSGYYVTMKLKKEFDSKYFATWLPSPNAINLYKLYATGSLIERQRVQFPTLSGIRTLMPSLDEQNQIGSFFTSLDDTITLHQRKIDLLKQFKQAYLQKLFPKNGETVPEVRFANFEEEWEQRKLENIAEKVSVGIATSSSEYFTDANNGIPFIKNMNIKESKIDASNLEYITAEFDQMNKNKRLLPGDIITARTGYPGLSAVVPDLLKGAQTFTTLITRLNFLKAVPEYIAVFINAPIGMKQIGGMEAGGAQKNVNAKTLEKLNVSLPSIDEQKKIATFVNRVDDTITLHQSKLDQLKQLKSAFLQKMFI</sequence>
<dbReference type="CDD" id="cd16961">
    <property type="entry name" value="RMtype1_S_TRD-CR_like"/>
    <property type="match status" value="1"/>
</dbReference>
<organism evidence="5 6">
    <name type="scientific">Enterococcus pseudoavium</name>
    <dbReference type="NCBI Taxonomy" id="44007"/>
    <lineage>
        <taxon>Bacteria</taxon>
        <taxon>Bacillati</taxon>
        <taxon>Bacillota</taxon>
        <taxon>Bacilli</taxon>
        <taxon>Lactobacillales</taxon>
        <taxon>Enterococcaceae</taxon>
        <taxon>Enterococcus</taxon>
    </lineage>
</organism>
<dbReference type="SUPFAM" id="SSF116734">
    <property type="entry name" value="DNA methylase specificity domain"/>
    <property type="match status" value="2"/>
</dbReference>
<comment type="caution">
    <text evidence="5">The sequence shown here is derived from an EMBL/GenBank/DDBJ whole genome shotgun (WGS) entry which is preliminary data.</text>
</comment>
<evidence type="ECO:0000256" key="3">
    <source>
        <dbReference type="ARBA" id="ARBA00023125"/>
    </source>
</evidence>
<evidence type="ECO:0000259" key="4">
    <source>
        <dbReference type="Pfam" id="PF01420"/>
    </source>
</evidence>
<reference evidence="5 6" key="1">
    <citation type="submission" date="2023-03" db="EMBL/GenBank/DDBJ databases">
        <authorList>
            <person name="Shen W."/>
            <person name="Cai J."/>
        </authorList>
    </citation>
    <scope>NUCLEOTIDE SEQUENCE [LARGE SCALE GENOMIC DNA]</scope>
    <source>
        <strain evidence="5 6">Y59</strain>
    </source>
</reference>
<dbReference type="CDD" id="cd17246">
    <property type="entry name" value="RMtype1_S_SonII-TRD2-CR2_like"/>
    <property type="match status" value="1"/>
</dbReference>